<dbReference type="PANTHER" id="PTHR20854">
    <property type="entry name" value="INOSITOL MONOPHOSPHATASE"/>
    <property type="match status" value="1"/>
</dbReference>
<dbReference type="GO" id="GO:0008934">
    <property type="term" value="F:inositol monophosphate 1-phosphatase activity"/>
    <property type="evidence" value="ECO:0007669"/>
    <property type="project" value="TreeGrafter"/>
</dbReference>
<evidence type="ECO:0000256" key="3">
    <source>
        <dbReference type="ARBA" id="ARBA00009759"/>
    </source>
</evidence>
<comment type="similarity">
    <text evidence="3">Belongs to the inositol monophosphatase superfamily.</text>
</comment>
<dbReference type="Pfam" id="PF00459">
    <property type="entry name" value="Inositol_P"/>
    <property type="match status" value="1"/>
</dbReference>
<dbReference type="Proteomes" id="UP000382040">
    <property type="component" value="Unassembled WGS sequence"/>
</dbReference>
<protein>
    <recommendedName>
        <fullName evidence="4">inositol-phosphate phosphatase</fullName>
        <ecNumber evidence="4">3.1.3.25</ecNumber>
    </recommendedName>
</protein>
<reference evidence="9 10" key="1">
    <citation type="submission" date="2019-08" db="EMBL/GenBank/DDBJ databases">
        <authorList>
            <person name="Peeters C."/>
        </authorList>
    </citation>
    <scope>NUCLEOTIDE SEQUENCE [LARGE SCALE GENOMIC DNA]</scope>
    <source>
        <strain evidence="9 10">LMG 20603</strain>
    </source>
</reference>
<gene>
    <name evidence="9" type="primary">suhB_2</name>
    <name evidence="9" type="ORF">PBR20603_04460</name>
</gene>
<dbReference type="PRINTS" id="PR00377">
    <property type="entry name" value="IMPHPHTASES"/>
</dbReference>
<keyword evidence="10" id="KW-1185">Reference proteome</keyword>
<evidence type="ECO:0000256" key="2">
    <source>
        <dbReference type="ARBA" id="ARBA00001946"/>
    </source>
</evidence>
<keyword evidence="5 8" id="KW-0479">Metal-binding</keyword>
<dbReference type="Gene3D" id="3.30.540.10">
    <property type="entry name" value="Fructose-1,6-Bisphosphatase, subunit A, domain 1"/>
    <property type="match status" value="1"/>
</dbReference>
<feature type="binding site" evidence="8">
    <location>
        <position position="106"/>
    </location>
    <ligand>
        <name>Mg(2+)</name>
        <dbReference type="ChEBI" id="CHEBI:18420"/>
        <label>1</label>
        <note>catalytic</note>
    </ligand>
</feature>
<dbReference type="GO" id="GO:0006020">
    <property type="term" value="P:inositol metabolic process"/>
    <property type="evidence" value="ECO:0007669"/>
    <property type="project" value="TreeGrafter"/>
</dbReference>
<feature type="binding site" evidence="8">
    <location>
        <position position="254"/>
    </location>
    <ligand>
        <name>Mg(2+)</name>
        <dbReference type="ChEBI" id="CHEBI:18420"/>
        <label>1</label>
        <note>catalytic</note>
    </ligand>
</feature>
<keyword evidence="7 8" id="KW-0460">Magnesium</keyword>
<dbReference type="GO" id="GO:0007165">
    <property type="term" value="P:signal transduction"/>
    <property type="evidence" value="ECO:0007669"/>
    <property type="project" value="TreeGrafter"/>
</dbReference>
<dbReference type="PANTHER" id="PTHR20854:SF4">
    <property type="entry name" value="INOSITOL-1-MONOPHOSPHATASE-RELATED"/>
    <property type="match status" value="1"/>
</dbReference>
<dbReference type="SUPFAM" id="SSF56655">
    <property type="entry name" value="Carbohydrate phosphatase"/>
    <property type="match status" value="1"/>
</dbReference>
<organism evidence="9 10">
    <name type="scientific">Pandoraea bronchicola</name>
    <dbReference type="NCBI Taxonomy" id="2508287"/>
    <lineage>
        <taxon>Bacteria</taxon>
        <taxon>Pseudomonadati</taxon>
        <taxon>Pseudomonadota</taxon>
        <taxon>Betaproteobacteria</taxon>
        <taxon>Burkholderiales</taxon>
        <taxon>Burkholderiaceae</taxon>
        <taxon>Pandoraea</taxon>
    </lineage>
</organism>
<dbReference type="FunFam" id="3.30.540.10:FF:000003">
    <property type="entry name" value="Inositol-1-monophosphatase"/>
    <property type="match status" value="1"/>
</dbReference>
<name>A0A5E5BZU1_9BURK</name>
<keyword evidence="6 9" id="KW-0378">Hydrolase</keyword>
<dbReference type="Gene3D" id="3.40.190.80">
    <property type="match status" value="1"/>
</dbReference>
<evidence type="ECO:0000256" key="4">
    <source>
        <dbReference type="ARBA" id="ARBA00013106"/>
    </source>
</evidence>
<proteinExistence type="inferred from homology"/>
<dbReference type="PROSITE" id="PS00629">
    <property type="entry name" value="IMP_1"/>
    <property type="match status" value="1"/>
</dbReference>
<feature type="binding site" evidence="8">
    <location>
        <position position="85"/>
    </location>
    <ligand>
        <name>Mg(2+)</name>
        <dbReference type="ChEBI" id="CHEBI:18420"/>
        <label>1</label>
        <note>catalytic</note>
    </ligand>
</feature>
<dbReference type="InterPro" id="IPR020583">
    <property type="entry name" value="Inositol_monoP_metal-BS"/>
</dbReference>
<evidence type="ECO:0000256" key="7">
    <source>
        <dbReference type="ARBA" id="ARBA00022842"/>
    </source>
</evidence>
<dbReference type="RefSeq" id="WP_217425990.1">
    <property type="nucleotide sequence ID" value="NZ_CABPST010000016.1"/>
</dbReference>
<dbReference type="EC" id="3.1.3.25" evidence="4"/>
<sequence length="314" mass="33829">MTVLDHRMTGYDAVRDVALDTRYRLAQAVAREAGLRALGMFRERDSLVVEYKGVQDVVSVADREIERLVRERVATAFPDDAFLGEESAAAGRFPKTSRVVWVVDPIDGTACFLHGMHAWCVSVAVMIDGEPVIGAVYDPNADELFHAAKGRGAFVVNARRERTAVSGHPDDEAECRDGDATTPLRVAQVTAPTEGVLGLGVSHRVDRTAFLAFVDAWLARGGMFVRIGSGALMMAYVAAGRLIGYYEPHIHAWDCLAGIVLVKEAGGRANDFLADDGLLRGNPILAAGPVLFDTLDTVVKASWRHAVDVGEGAV</sequence>
<evidence type="ECO:0000256" key="5">
    <source>
        <dbReference type="ARBA" id="ARBA00022723"/>
    </source>
</evidence>
<accession>A0A5E5BZU1</accession>
<evidence type="ECO:0000313" key="10">
    <source>
        <dbReference type="Proteomes" id="UP000382040"/>
    </source>
</evidence>
<comment type="catalytic activity">
    <reaction evidence="1">
        <text>a myo-inositol phosphate + H2O = myo-inositol + phosphate</text>
        <dbReference type="Rhea" id="RHEA:24056"/>
        <dbReference type="ChEBI" id="CHEBI:15377"/>
        <dbReference type="ChEBI" id="CHEBI:17268"/>
        <dbReference type="ChEBI" id="CHEBI:43474"/>
        <dbReference type="ChEBI" id="CHEBI:84139"/>
        <dbReference type="EC" id="3.1.3.25"/>
    </reaction>
</comment>
<evidence type="ECO:0000256" key="6">
    <source>
        <dbReference type="ARBA" id="ARBA00022801"/>
    </source>
</evidence>
<feature type="binding site" evidence="8">
    <location>
        <position position="107"/>
    </location>
    <ligand>
        <name>Mg(2+)</name>
        <dbReference type="ChEBI" id="CHEBI:18420"/>
        <label>1</label>
        <note>catalytic</note>
    </ligand>
</feature>
<evidence type="ECO:0000256" key="1">
    <source>
        <dbReference type="ARBA" id="ARBA00001033"/>
    </source>
</evidence>
<dbReference type="GO" id="GO:0046872">
    <property type="term" value="F:metal ion binding"/>
    <property type="evidence" value="ECO:0007669"/>
    <property type="project" value="UniProtKB-KW"/>
</dbReference>
<evidence type="ECO:0000256" key="8">
    <source>
        <dbReference type="PIRSR" id="PIRSR600760-2"/>
    </source>
</evidence>
<dbReference type="EMBL" id="CABPST010000016">
    <property type="protein sequence ID" value="VVE90475.1"/>
    <property type="molecule type" value="Genomic_DNA"/>
</dbReference>
<dbReference type="InterPro" id="IPR000760">
    <property type="entry name" value="Inositol_monophosphatase-like"/>
</dbReference>
<evidence type="ECO:0000313" key="9">
    <source>
        <dbReference type="EMBL" id="VVE90475.1"/>
    </source>
</evidence>
<dbReference type="AlphaFoldDB" id="A0A5E5BZU1"/>
<comment type="cofactor">
    <cofactor evidence="2 8">
        <name>Mg(2+)</name>
        <dbReference type="ChEBI" id="CHEBI:18420"/>
    </cofactor>
</comment>
<feature type="binding site" evidence="8">
    <location>
        <position position="104"/>
    </location>
    <ligand>
        <name>Mg(2+)</name>
        <dbReference type="ChEBI" id="CHEBI:18420"/>
        <label>1</label>
        <note>catalytic</note>
    </ligand>
</feature>